<evidence type="ECO:0000256" key="2">
    <source>
        <dbReference type="ARBA" id="ARBA00022692"/>
    </source>
</evidence>
<evidence type="ECO:0000256" key="3">
    <source>
        <dbReference type="ARBA" id="ARBA00022737"/>
    </source>
</evidence>
<dbReference type="SUPFAM" id="SSF81340">
    <property type="entry name" value="Clc chloride channel"/>
    <property type="match status" value="1"/>
</dbReference>
<dbReference type="Proteomes" id="UP000708148">
    <property type="component" value="Unassembled WGS sequence"/>
</dbReference>
<dbReference type="GO" id="GO:0015108">
    <property type="term" value="F:chloride transmembrane transporter activity"/>
    <property type="evidence" value="ECO:0007669"/>
    <property type="project" value="InterPro"/>
</dbReference>
<comment type="subcellular location">
    <subcellularLocation>
        <location evidence="1">Membrane</location>
        <topology evidence="1">Multi-pass membrane protein</topology>
    </subcellularLocation>
</comment>
<dbReference type="AlphaFoldDB" id="A0A8S1IUI0"/>
<evidence type="ECO:0000313" key="9">
    <source>
        <dbReference type="Proteomes" id="UP000708148"/>
    </source>
</evidence>
<protein>
    <recommendedName>
        <fullName evidence="10">Chloride channel protein</fullName>
    </recommendedName>
</protein>
<feature type="transmembrane region" description="Helical" evidence="7">
    <location>
        <begin position="300"/>
        <end position="318"/>
    </location>
</feature>
<evidence type="ECO:0000256" key="7">
    <source>
        <dbReference type="SAM" id="Phobius"/>
    </source>
</evidence>
<keyword evidence="3" id="KW-0677">Repeat</keyword>
<feature type="transmembrane region" description="Helical" evidence="7">
    <location>
        <begin position="351"/>
        <end position="373"/>
    </location>
</feature>
<keyword evidence="4 7" id="KW-1133">Transmembrane helix</keyword>
<dbReference type="InterPro" id="IPR001807">
    <property type="entry name" value="ClC"/>
</dbReference>
<accession>A0A8S1IUI0</accession>
<feature type="transmembrane region" description="Helical" evidence="7">
    <location>
        <begin position="153"/>
        <end position="178"/>
    </location>
</feature>
<dbReference type="PRINTS" id="PR00762">
    <property type="entry name" value="CLCHANNEL"/>
</dbReference>
<evidence type="ECO:0000256" key="5">
    <source>
        <dbReference type="ARBA" id="ARBA00023122"/>
    </source>
</evidence>
<dbReference type="InterPro" id="IPR051280">
    <property type="entry name" value="Cl-channel/antiporter"/>
</dbReference>
<evidence type="ECO:0008006" key="10">
    <source>
        <dbReference type="Google" id="ProtNLM"/>
    </source>
</evidence>
<organism evidence="8 9">
    <name type="scientific">Ostreobium quekettii</name>
    <dbReference type="NCBI Taxonomy" id="121088"/>
    <lineage>
        <taxon>Eukaryota</taxon>
        <taxon>Viridiplantae</taxon>
        <taxon>Chlorophyta</taxon>
        <taxon>core chlorophytes</taxon>
        <taxon>Ulvophyceae</taxon>
        <taxon>TCBD clade</taxon>
        <taxon>Bryopsidales</taxon>
        <taxon>Ostreobineae</taxon>
        <taxon>Ostreobiaceae</taxon>
        <taxon>Ostreobium</taxon>
    </lineage>
</organism>
<keyword evidence="2 7" id="KW-0812">Transmembrane</keyword>
<dbReference type="PANTHER" id="PTHR11689:SF89">
    <property type="entry name" value="CHLORIDE CHANNEL PROTEIN"/>
    <property type="match status" value="1"/>
</dbReference>
<dbReference type="Pfam" id="PF00654">
    <property type="entry name" value="Voltage_CLC"/>
    <property type="match status" value="1"/>
</dbReference>
<proteinExistence type="predicted"/>
<dbReference type="PANTHER" id="PTHR11689">
    <property type="entry name" value="CHLORIDE CHANNEL PROTEIN CLC FAMILY MEMBER"/>
    <property type="match status" value="1"/>
</dbReference>
<dbReference type="InterPro" id="IPR014743">
    <property type="entry name" value="Cl-channel_core"/>
</dbReference>
<evidence type="ECO:0000256" key="6">
    <source>
        <dbReference type="ARBA" id="ARBA00023136"/>
    </source>
</evidence>
<reference evidence="8" key="1">
    <citation type="submission" date="2020-12" db="EMBL/GenBank/DDBJ databases">
        <authorList>
            <person name="Iha C."/>
        </authorList>
    </citation>
    <scope>NUCLEOTIDE SEQUENCE</scope>
</reference>
<feature type="transmembrane region" description="Helical" evidence="7">
    <location>
        <begin position="265"/>
        <end position="288"/>
    </location>
</feature>
<evidence type="ECO:0000313" key="8">
    <source>
        <dbReference type="EMBL" id="CAD7698711.1"/>
    </source>
</evidence>
<feature type="transmembrane region" description="Helical" evidence="7">
    <location>
        <begin position="394"/>
        <end position="415"/>
    </location>
</feature>
<evidence type="ECO:0000256" key="1">
    <source>
        <dbReference type="ARBA" id="ARBA00004141"/>
    </source>
</evidence>
<sequence length="446" mass="49266">MPKPRGVLHVPLVPIPEDTLDDAVDAELRNGAGPSGYGLEAEEDYVRERRGPWATFFQRGSDVESARVNHHYTREERGRLNAVEGVDYFSPNSEVYREWLRSQPHRRTWDRWLMMGTIGAFTGFVGYCLYLAINYVSMAKHQIFWRFTAGLSWFLNTSMSVGLAFCAAWTVVFVAPAAAGSGVPEVMAFLNGLNIPKVFNIRTFLVKLVSTCLAVSSGLPVGPEGPMIHIGAAIGAGLSQTHSTTLGLDLEVFERFRNPKDKRDFVTAGAAVGAAVAFEAPIGGLLFAFEEVASFWQQSLCWQIFFACVCSILSLGLLRSAEKALGGEGHFGLFESTTLFEVKNSLLKTHIVMVIPAVVIGVICGLVGIVFTVMNLKVSRLRDELMKERKWWRVWEPCILAFIFVTGTVVLPMFFPCLEAHCFINEQVGLSFSSTLAGCWPVQCSQ</sequence>
<keyword evidence="5" id="KW-0129">CBS domain</keyword>
<dbReference type="GO" id="GO:0016020">
    <property type="term" value="C:membrane"/>
    <property type="evidence" value="ECO:0007669"/>
    <property type="project" value="UniProtKB-SubCell"/>
</dbReference>
<comment type="caution">
    <text evidence="8">The sequence shown here is derived from an EMBL/GenBank/DDBJ whole genome shotgun (WGS) entry which is preliminary data.</text>
</comment>
<dbReference type="OrthoDB" id="428525at2759"/>
<gene>
    <name evidence="8" type="ORF">OSTQU699_LOCUS4070</name>
</gene>
<evidence type="ECO:0000256" key="4">
    <source>
        <dbReference type="ARBA" id="ARBA00022989"/>
    </source>
</evidence>
<name>A0A8S1IUI0_9CHLO</name>
<keyword evidence="6 7" id="KW-0472">Membrane</keyword>
<dbReference type="EMBL" id="CAJHUC010000875">
    <property type="protein sequence ID" value="CAD7698711.1"/>
    <property type="molecule type" value="Genomic_DNA"/>
</dbReference>
<keyword evidence="9" id="KW-1185">Reference proteome</keyword>
<dbReference type="Gene3D" id="1.10.3080.10">
    <property type="entry name" value="Clc chloride channel"/>
    <property type="match status" value="1"/>
</dbReference>
<feature type="transmembrane region" description="Helical" evidence="7">
    <location>
        <begin position="112"/>
        <end position="133"/>
    </location>
</feature>